<reference evidence="16" key="2">
    <citation type="journal article" date="2018" name="BMC Genomics">
        <title>Genomic insights into host adaptation between the wheat stripe rust pathogen (Puccinia striiformis f. sp. tritici) and the barley stripe rust pathogen (Puccinia striiformis f. sp. hordei).</title>
        <authorList>
            <person name="Xia C."/>
            <person name="Wang M."/>
            <person name="Yin C."/>
            <person name="Cornejo O.E."/>
            <person name="Hulbert S.H."/>
            <person name="Chen X."/>
        </authorList>
    </citation>
    <scope>NUCLEOTIDE SEQUENCE [LARGE SCALE GENOMIC DNA]</scope>
    <source>
        <strain evidence="16">93TX-2</strain>
    </source>
</reference>
<dbReference type="InterPro" id="IPR014001">
    <property type="entry name" value="Helicase_ATP-bd"/>
</dbReference>
<feature type="compositionally biased region" description="Gly residues" evidence="11">
    <location>
        <begin position="181"/>
        <end position="192"/>
    </location>
</feature>
<dbReference type="GO" id="GO:0012505">
    <property type="term" value="C:endomembrane system"/>
    <property type="evidence" value="ECO:0007669"/>
    <property type="project" value="UniProtKB-SubCell"/>
</dbReference>
<proteinExistence type="inferred from homology"/>
<dbReference type="Pfam" id="PF22982">
    <property type="entry name" value="WHD_HRQ1"/>
    <property type="match status" value="1"/>
</dbReference>
<evidence type="ECO:0000256" key="5">
    <source>
        <dbReference type="ARBA" id="ARBA00022448"/>
    </source>
</evidence>
<sequence>MVVLSASIVTKGGRPVISRQFREFPRARLESLLATFPKLIPPSSQHTVIDDPTSSIRYVYQPLEDLWLVILTNRQSNILQDIDTLQLLSRISLKPKFLAEVLRFFLVLMKSFQWVIAKKSTLMGIRSVMEMESHEEKIQEIIAKNKEQEAKEELKRRAKQLDSQRREALKRGQSDVYSTGMGSGGGGGGGGYDRPYQPSQPVAPVVREDPYSSRTPVAAKPFKTKGMQLGSKSKTQGVMGDEYSAPGPWPPVSVVQSTEPTTQPTSAPQTSATKVGDVNPFAPETQENVHLILREKITAELGREGGLSTNSAGINITGSLELKVSSESENTKIWLSLDHGVSKGSISNNDLQFKTHPNVDKKAWSDNKIIKLKDSDRGFPTKQGLAVLKWRLNSKDETLIPISINCWPTTNDDGGCDVNIEYEAENENVKLHNLVISIPLPFLHLSKHLISSLIATVADDQPIEFSSDTLLSTEEYAVTMPPRKRTSTARKTRKQQNSPSPSPSPGPSSSHSDEVVSRSKSSAKRVKRNDSDGERTASIKEIPWPTFFQQLQRVYQALNTVFTFCSTRKQLHTTIENMRSSVEGLIKRSVMIYLQVVFLGLISSEPSLSQLELESIAQIKTLLPDLIRFTYVDKDTLGALDEISVPTQKKRNAKNLNVYDPQSSRSENPISEEEAVQVLLFQFLDGELKTAQKHARKLPSQHARQKNQSKPSTGSIQDTITAHDLVTPSYSPKMMIRMVEKRNLKFKEAVQELLQACAAEDPSVDPVQLLIECAITNDPIRIDDTGTHSNDCKLPMDLSSDVPTIETVLEQLKTGSQYHDQIVENGEHVTPARQACFKDLESSQLSPEICQALQSTKGITRLYSHQARAIDLLANGSNVIVTTSTSSGKSLIYQIPMLQALEKQQSSCGLYIFPTKALAQDQKRSLDELILSYGEPLSRLVRVETYDGDTPLDDRAGIRKDAKVIFTNPDMLHASILPNEELWRRFFQNLTFVVVDELHIYAGIFGSHVAMIMRRLRRVCEAVGNSEVRFISCSATTTNPEEHMKSLLGFDSVELVSEDGAPSGAKRHVIWNPPLIDIKDPGQGRVSAIVETSRVLRFLIERRVRTIVFCRIRKTCELLMKQVQEDLVESGRRELKDRVRSYRSGYTAQERRLIESEMFDGQLIGIIATTALELGIDIGGLDAVISLGFPHSLSGLIQQAGRAGRRNKESLAMLILEQRGLDQHFANHPEELFEAQGTSISLDLRNQRLLLAHLDCAAHEIPVVPDEDSKYFGPNLTDLCAEHLLVDGQGFYHSRQSNPSQLISIRGLSNTGNGLDGQSDSYSIIDSSDPRHPKILEEIERDRVLFECYEGAIFLHQGISLIVVDLNHPLRTVSVRNASVHYLTQPIVSKIVLPAKALRDLPIILPNSSNFVFLGKVQITTSITGYLKVDAKNRSKVLDRIELPSIPSANKDFRDGTDMAMSNVLAINTHGIWIDIPNSIIQSLVSIFKPNMTLDHNSSSSGTTVDLPSTAQTDLQSIINPSSSLYYHKINLIIHLLEHLILFIKFNKRPDDHNQNKEDQQQQGQQQTKASRNLLLHNRDHPLKTSCAFFKSSSFNSDGSLNSYRSYNNNSSADYMGSNHQDEFKLIERVLIYEDPKKTIDRSIHTDSQHLPQSLLQDANDDDSKGEVSALKDLFVSVHVILTELLNFLDRCVFKPMCPHLSILPTTHSDKNKDEDQGEDGENKDEDDHHEYLGVKFGVIVLVNGLMDRT</sequence>
<dbReference type="InterPro" id="IPR011012">
    <property type="entry name" value="Longin-like_dom_sf"/>
</dbReference>
<dbReference type="InterPro" id="IPR011545">
    <property type="entry name" value="DEAD/DEAH_box_helicase_dom"/>
</dbReference>
<dbReference type="GO" id="GO:0003676">
    <property type="term" value="F:nucleic acid binding"/>
    <property type="evidence" value="ECO:0007669"/>
    <property type="project" value="InterPro"/>
</dbReference>
<dbReference type="SMART" id="SM00490">
    <property type="entry name" value="HELICc"/>
    <property type="match status" value="1"/>
</dbReference>
<accession>A0A2S4WA79</accession>
<evidence type="ECO:0000259" key="13">
    <source>
        <dbReference type="PROSITE" id="PS51192"/>
    </source>
</evidence>
<evidence type="ECO:0000313" key="15">
    <source>
        <dbReference type="EMBL" id="POW18672.1"/>
    </source>
</evidence>
<comment type="subunit">
    <text evidence="4">Oligomeric complex that consists of at least the alpha, beta, beta', gamma, delta, epsilon and zeta subunits.</text>
</comment>
<dbReference type="VEuPathDB" id="FungiDB:PSTT_00012"/>
<feature type="compositionally biased region" description="Basic residues" evidence="11">
    <location>
        <begin position="482"/>
        <end position="494"/>
    </location>
</feature>
<keyword evidence="8" id="KW-0067">ATP-binding</keyword>
<feature type="compositionally biased region" description="Basic and acidic residues" evidence="11">
    <location>
        <begin position="158"/>
        <end position="173"/>
    </location>
</feature>
<feature type="region of interest" description="Disordered" evidence="11">
    <location>
        <begin position="476"/>
        <end position="536"/>
    </location>
</feature>
<dbReference type="OrthoDB" id="18781at2759"/>
<dbReference type="PANTHER" id="PTHR47957">
    <property type="entry name" value="ATP-DEPENDENT HELICASE HRQ1"/>
    <property type="match status" value="1"/>
</dbReference>
<comment type="caution">
    <text evidence="15">The sequence shown here is derived from an EMBL/GenBank/DDBJ whole genome shotgun (WGS) entry which is preliminary data.</text>
</comment>
<dbReference type="PROSITE" id="PS51072">
    <property type="entry name" value="MHD"/>
    <property type="match status" value="1"/>
</dbReference>
<dbReference type="InterPro" id="IPR055227">
    <property type="entry name" value="HRQ1_WHD"/>
</dbReference>
<feature type="region of interest" description="Disordered" evidence="11">
    <location>
        <begin position="255"/>
        <end position="281"/>
    </location>
</feature>
<keyword evidence="10" id="KW-0472">Membrane</keyword>
<dbReference type="VEuPathDB" id="FungiDB:PSHT_05458"/>
<dbReference type="InterPro" id="IPR001650">
    <property type="entry name" value="Helicase_C-like"/>
</dbReference>
<keyword evidence="7" id="KW-0547">Nucleotide-binding</keyword>
<evidence type="ECO:0000259" key="12">
    <source>
        <dbReference type="PROSITE" id="PS51072"/>
    </source>
</evidence>
<evidence type="ECO:0000256" key="10">
    <source>
        <dbReference type="ARBA" id="ARBA00023136"/>
    </source>
</evidence>
<evidence type="ECO:0000259" key="14">
    <source>
        <dbReference type="PROSITE" id="PS51194"/>
    </source>
</evidence>
<evidence type="ECO:0000256" key="9">
    <source>
        <dbReference type="ARBA" id="ARBA00022927"/>
    </source>
</evidence>
<dbReference type="Gene3D" id="3.40.50.300">
    <property type="entry name" value="P-loop containing nucleotide triphosphate hydrolases"/>
    <property type="match status" value="2"/>
</dbReference>
<dbReference type="GO" id="GO:0005737">
    <property type="term" value="C:cytoplasm"/>
    <property type="evidence" value="ECO:0007669"/>
    <property type="project" value="UniProtKB-SubCell"/>
</dbReference>
<evidence type="ECO:0000256" key="4">
    <source>
        <dbReference type="ARBA" id="ARBA00011775"/>
    </source>
</evidence>
<dbReference type="GO" id="GO:0036297">
    <property type="term" value="P:interstrand cross-link repair"/>
    <property type="evidence" value="ECO:0007669"/>
    <property type="project" value="TreeGrafter"/>
</dbReference>
<dbReference type="InterPro" id="IPR036168">
    <property type="entry name" value="AP2_Mu_C_sf"/>
</dbReference>
<feature type="domain" description="Helicase ATP-binding" evidence="13">
    <location>
        <begin position="870"/>
        <end position="1055"/>
    </location>
</feature>
<dbReference type="Gene3D" id="3.30.450.60">
    <property type="match status" value="1"/>
</dbReference>
<dbReference type="Pfam" id="PF00270">
    <property type="entry name" value="DEAD"/>
    <property type="match status" value="1"/>
</dbReference>
<dbReference type="GO" id="GO:0006289">
    <property type="term" value="P:nucleotide-excision repair"/>
    <property type="evidence" value="ECO:0007669"/>
    <property type="project" value="TreeGrafter"/>
</dbReference>
<evidence type="ECO:0000256" key="11">
    <source>
        <dbReference type="SAM" id="MobiDB-lite"/>
    </source>
</evidence>
<evidence type="ECO:0000256" key="2">
    <source>
        <dbReference type="ARBA" id="ARBA00004496"/>
    </source>
</evidence>
<feature type="region of interest" description="Disordered" evidence="11">
    <location>
        <begin position="158"/>
        <end position="219"/>
    </location>
</feature>
<evidence type="ECO:0000256" key="1">
    <source>
        <dbReference type="ARBA" id="ARBA00004308"/>
    </source>
</evidence>
<organism evidence="15 16">
    <name type="scientific">Puccinia striiformis</name>
    <dbReference type="NCBI Taxonomy" id="27350"/>
    <lineage>
        <taxon>Eukaryota</taxon>
        <taxon>Fungi</taxon>
        <taxon>Dikarya</taxon>
        <taxon>Basidiomycota</taxon>
        <taxon>Pucciniomycotina</taxon>
        <taxon>Pucciniomycetes</taxon>
        <taxon>Pucciniales</taxon>
        <taxon>Pucciniaceae</taxon>
        <taxon>Puccinia</taxon>
    </lineage>
</organism>
<dbReference type="PANTHER" id="PTHR47957:SF3">
    <property type="entry name" value="ATP-DEPENDENT HELICASE HRQ1"/>
    <property type="match status" value="1"/>
</dbReference>
<comment type="subcellular location">
    <subcellularLocation>
        <location evidence="2">Cytoplasm</location>
    </subcellularLocation>
    <subcellularLocation>
        <location evidence="1">Endomembrane system</location>
    </subcellularLocation>
</comment>
<feature type="compositionally biased region" description="Polar residues" evidence="11">
    <location>
        <begin position="708"/>
        <end position="719"/>
    </location>
</feature>
<evidence type="ECO:0000313" key="16">
    <source>
        <dbReference type="Proteomes" id="UP000238274"/>
    </source>
</evidence>
<keyword evidence="6" id="KW-0963">Cytoplasm</keyword>
<gene>
    <name evidence="15" type="ORF">PSHT_05458</name>
</gene>
<keyword evidence="5" id="KW-0813">Transport</keyword>
<dbReference type="FunFam" id="3.30.450.60:FF:000003">
    <property type="entry name" value="Coatomer subunit delta"/>
    <property type="match status" value="1"/>
</dbReference>
<dbReference type="SUPFAM" id="SSF49447">
    <property type="entry name" value="Second domain of Mu2 adaptin subunit (ap50) of ap2 adaptor"/>
    <property type="match status" value="1"/>
</dbReference>
<dbReference type="PROSITE" id="PS51192">
    <property type="entry name" value="HELICASE_ATP_BIND_1"/>
    <property type="match status" value="1"/>
</dbReference>
<protein>
    <submittedName>
        <fullName evidence="15">Uncharacterized protein</fullName>
    </submittedName>
</protein>
<evidence type="ECO:0000256" key="6">
    <source>
        <dbReference type="ARBA" id="ARBA00022490"/>
    </source>
</evidence>
<feature type="domain" description="MHD" evidence="12">
    <location>
        <begin position="286"/>
        <end position="558"/>
    </location>
</feature>
<dbReference type="GO" id="GO:0015031">
    <property type="term" value="P:protein transport"/>
    <property type="evidence" value="ECO:0007669"/>
    <property type="project" value="UniProtKB-KW"/>
</dbReference>
<keyword evidence="16" id="KW-1185">Reference proteome</keyword>
<dbReference type="Pfam" id="PF00271">
    <property type="entry name" value="Helicase_C"/>
    <property type="match status" value="1"/>
</dbReference>
<feature type="compositionally biased region" description="Basic residues" evidence="11">
    <location>
        <begin position="694"/>
        <end position="707"/>
    </location>
</feature>
<name>A0A2S4WA79_9BASI</name>
<dbReference type="GO" id="GO:0005524">
    <property type="term" value="F:ATP binding"/>
    <property type="evidence" value="ECO:0007669"/>
    <property type="project" value="UniProtKB-KW"/>
</dbReference>
<dbReference type="CDD" id="cd09254">
    <property type="entry name" value="AP_delta-COPI_MHD"/>
    <property type="match status" value="1"/>
</dbReference>
<dbReference type="InterPro" id="IPR028565">
    <property type="entry name" value="MHD"/>
</dbReference>
<comment type="similarity">
    <text evidence="3">Belongs to the adaptor complexes medium subunit family. Delta-COP subfamily.</text>
</comment>
<dbReference type="SUPFAM" id="SSF64356">
    <property type="entry name" value="SNARE-like"/>
    <property type="match status" value="1"/>
</dbReference>
<dbReference type="CDD" id="cd17923">
    <property type="entry name" value="DEXHc_Hrq1-like"/>
    <property type="match status" value="1"/>
</dbReference>
<evidence type="ECO:0000256" key="7">
    <source>
        <dbReference type="ARBA" id="ARBA00022741"/>
    </source>
</evidence>
<dbReference type="PROSITE" id="PS51194">
    <property type="entry name" value="HELICASE_CTER"/>
    <property type="match status" value="1"/>
</dbReference>
<dbReference type="CDD" id="cd18797">
    <property type="entry name" value="SF2_C_Hrq"/>
    <property type="match status" value="1"/>
</dbReference>
<dbReference type="InterPro" id="IPR027417">
    <property type="entry name" value="P-loop_NTPase"/>
</dbReference>
<dbReference type="SMART" id="SM00487">
    <property type="entry name" value="DEXDc"/>
    <property type="match status" value="1"/>
</dbReference>
<dbReference type="Proteomes" id="UP000238274">
    <property type="component" value="Unassembled WGS sequence"/>
</dbReference>
<feature type="region of interest" description="Disordered" evidence="11">
    <location>
        <begin position="694"/>
        <end position="719"/>
    </location>
</feature>
<evidence type="ECO:0000256" key="3">
    <source>
        <dbReference type="ARBA" id="ARBA00010516"/>
    </source>
</evidence>
<reference evidence="15 16" key="1">
    <citation type="submission" date="2017-12" db="EMBL/GenBank/DDBJ databases">
        <title>Gene loss provides genomic basis for host adaptation in cereal stripe rust fungi.</title>
        <authorList>
            <person name="Xia C."/>
        </authorList>
    </citation>
    <scope>NUCLEOTIDE SEQUENCE [LARGE SCALE GENOMIC DNA]</scope>
    <source>
        <strain evidence="15 16">93TX-2</strain>
    </source>
</reference>
<keyword evidence="9" id="KW-0653">Protein transport</keyword>
<feature type="domain" description="Helicase C-terminal" evidence="14">
    <location>
        <begin position="1094"/>
        <end position="1248"/>
    </location>
</feature>
<dbReference type="CDD" id="cd14830">
    <property type="entry name" value="Delta_COP_N"/>
    <property type="match status" value="1"/>
</dbReference>
<evidence type="ECO:0000256" key="8">
    <source>
        <dbReference type="ARBA" id="ARBA00022840"/>
    </source>
</evidence>
<feature type="compositionally biased region" description="Acidic residues" evidence="11">
    <location>
        <begin position="1716"/>
        <end position="1725"/>
    </location>
</feature>
<dbReference type="EMBL" id="PKSM01000061">
    <property type="protein sequence ID" value="POW18672.1"/>
    <property type="molecule type" value="Genomic_DNA"/>
</dbReference>
<dbReference type="SUPFAM" id="SSF52540">
    <property type="entry name" value="P-loop containing nucleoside triphosphate hydrolases"/>
    <property type="match status" value="1"/>
</dbReference>
<feature type="region of interest" description="Disordered" evidence="11">
    <location>
        <begin position="1704"/>
        <end position="1728"/>
    </location>
</feature>
<dbReference type="GO" id="GO:0005634">
    <property type="term" value="C:nucleus"/>
    <property type="evidence" value="ECO:0007669"/>
    <property type="project" value="TreeGrafter"/>
</dbReference>
<feature type="compositionally biased region" description="Low complexity" evidence="11">
    <location>
        <begin position="256"/>
        <end position="273"/>
    </location>
</feature>
<dbReference type="GO" id="GO:0043138">
    <property type="term" value="F:3'-5' DNA helicase activity"/>
    <property type="evidence" value="ECO:0007669"/>
    <property type="project" value="TreeGrafter"/>
</dbReference>
<reference evidence="16" key="3">
    <citation type="journal article" date="2018" name="Mol. Plant Microbe Interact.">
        <title>Genome sequence resources for the wheat stripe rust pathogen (Puccinia striiformis f. sp. tritici) and the barley stripe rust pathogen (Puccinia striiformis f. sp. hordei).</title>
        <authorList>
            <person name="Xia C."/>
            <person name="Wang M."/>
            <person name="Yin C."/>
            <person name="Cornejo O.E."/>
            <person name="Hulbert S.H."/>
            <person name="Chen X."/>
        </authorList>
    </citation>
    <scope>NUCLEOTIDE SEQUENCE [LARGE SCALE GENOMIC DNA]</scope>
    <source>
        <strain evidence="16">93TX-2</strain>
    </source>
</reference>